<dbReference type="KEGG" id="prz:GZH47_32830"/>
<accession>A0A6C0PBF1</accession>
<gene>
    <name evidence="1" type="ORF">GZH47_32830</name>
</gene>
<dbReference type="RefSeq" id="WP_162645818.1">
    <property type="nucleotide sequence ID" value="NZ_CP048288.1"/>
</dbReference>
<keyword evidence="2" id="KW-1185">Reference proteome</keyword>
<sequence length="245" mass="27650">MSTGPKTEAGKLTVSQNLNPTAWTLNPDAVAAIDVAKRMRNTKHGLYASVPIICKGQACPYRENCFLYKADMAPVEEKCPIEIAAIEDLYDRYCEHFKIKPEDPRSTVDLIMIRELVDIGVTMLRCDNKMAIDADFIIQNTIGMTEDSEPITKSELHPVVEYKEKLRQSLFKTMQLMNSTRKDKEGTKITVEVDPSQRAAEMLKLKTDVTFLEEQEDEAEKAYYARMNGSATVIEAQPIGFEEGE</sequence>
<evidence type="ECO:0000313" key="2">
    <source>
        <dbReference type="Proteomes" id="UP000479114"/>
    </source>
</evidence>
<keyword evidence="1" id="KW-0614">Plasmid</keyword>
<protein>
    <submittedName>
        <fullName evidence="1">Uncharacterized protein</fullName>
    </submittedName>
</protein>
<geneLocation type="plasmid" evidence="1 2">
    <name>unnamed2</name>
</geneLocation>
<dbReference type="AlphaFoldDB" id="A0A6C0PBF1"/>
<reference evidence="1 2" key="1">
    <citation type="submission" date="2020-02" db="EMBL/GenBank/DDBJ databases">
        <title>Paenibacillus sp. nov., isolated from rhizosphere soil of tomato.</title>
        <authorList>
            <person name="Weon H.-Y."/>
            <person name="Lee S.A."/>
        </authorList>
    </citation>
    <scope>NUCLEOTIDE SEQUENCE [LARGE SCALE GENOMIC DNA]</scope>
    <source>
        <strain evidence="1 2">14171R-81</strain>
        <plasmid evidence="1 2">unnamed2</plasmid>
    </source>
</reference>
<dbReference type="Proteomes" id="UP000479114">
    <property type="component" value="Plasmid unnamed2"/>
</dbReference>
<name>A0A6C0PBF1_9BACL</name>
<dbReference type="EMBL" id="CP048288">
    <property type="protein sequence ID" value="QHW35685.1"/>
    <property type="molecule type" value="Genomic_DNA"/>
</dbReference>
<evidence type="ECO:0000313" key="1">
    <source>
        <dbReference type="EMBL" id="QHW35685.1"/>
    </source>
</evidence>
<organism evidence="1 2">
    <name type="scientific">Paenibacillus rhizovicinus</name>
    <dbReference type="NCBI Taxonomy" id="2704463"/>
    <lineage>
        <taxon>Bacteria</taxon>
        <taxon>Bacillati</taxon>
        <taxon>Bacillota</taxon>
        <taxon>Bacilli</taxon>
        <taxon>Bacillales</taxon>
        <taxon>Paenibacillaceae</taxon>
        <taxon>Paenibacillus</taxon>
    </lineage>
</organism>
<proteinExistence type="predicted"/>